<dbReference type="Gene3D" id="3.30.700.10">
    <property type="entry name" value="Glycoprotein, Type 4 Pilin"/>
    <property type="match status" value="1"/>
</dbReference>
<keyword evidence="8" id="KW-0472">Membrane</keyword>
<evidence type="ECO:0000256" key="3">
    <source>
        <dbReference type="ARBA" id="ARBA00022475"/>
    </source>
</evidence>
<keyword evidence="5" id="KW-0997">Cell inner membrane</keyword>
<reference evidence="12 13" key="1">
    <citation type="submission" date="2020-09" db="EMBL/GenBank/DDBJ databases">
        <title>Roseomonas.</title>
        <authorList>
            <person name="Zhu W."/>
        </authorList>
    </citation>
    <scope>NUCLEOTIDE SEQUENCE [LARGE SCALE GENOMIC DNA]</scope>
    <source>
        <strain evidence="12 13">1311</strain>
    </source>
</reference>
<evidence type="ECO:0000313" key="12">
    <source>
        <dbReference type="EMBL" id="MBO1075014.1"/>
    </source>
</evidence>
<accession>A0ABS3KC09</accession>
<evidence type="ECO:0000256" key="9">
    <source>
        <dbReference type="ARBA" id="ARBA00025772"/>
    </source>
</evidence>
<keyword evidence="13" id="KW-1185">Reference proteome</keyword>
<dbReference type="SUPFAM" id="SSF54523">
    <property type="entry name" value="Pili subunits"/>
    <property type="match status" value="1"/>
</dbReference>
<evidence type="ECO:0000256" key="5">
    <source>
        <dbReference type="ARBA" id="ARBA00022519"/>
    </source>
</evidence>
<evidence type="ECO:0000256" key="2">
    <source>
        <dbReference type="ARBA" id="ARBA00021549"/>
    </source>
</evidence>
<evidence type="ECO:0000256" key="7">
    <source>
        <dbReference type="ARBA" id="ARBA00022989"/>
    </source>
</evidence>
<organism evidence="12 13">
    <name type="scientific">Roseomonas marmotae</name>
    <dbReference type="NCBI Taxonomy" id="2768161"/>
    <lineage>
        <taxon>Bacteria</taxon>
        <taxon>Pseudomonadati</taxon>
        <taxon>Pseudomonadota</taxon>
        <taxon>Alphaproteobacteria</taxon>
        <taxon>Acetobacterales</taxon>
        <taxon>Roseomonadaceae</taxon>
        <taxon>Roseomonas</taxon>
    </lineage>
</organism>
<evidence type="ECO:0000259" key="11">
    <source>
        <dbReference type="Pfam" id="PF12019"/>
    </source>
</evidence>
<gene>
    <name evidence="12" type="ORF">IAI60_10380</name>
</gene>
<dbReference type="RefSeq" id="WP_207447072.1">
    <property type="nucleotide sequence ID" value="NZ_CP061091.1"/>
</dbReference>
<comment type="subcellular location">
    <subcellularLocation>
        <location evidence="1">Cell inner membrane</location>
        <topology evidence="1">Single-pass membrane protein</topology>
    </subcellularLocation>
</comment>
<evidence type="ECO:0000313" key="13">
    <source>
        <dbReference type="Proteomes" id="UP001518990"/>
    </source>
</evidence>
<evidence type="ECO:0000256" key="1">
    <source>
        <dbReference type="ARBA" id="ARBA00004377"/>
    </source>
</evidence>
<dbReference type="InterPro" id="IPR045584">
    <property type="entry name" value="Pilin-like"/>
</dbReference>
<protein>
    <recommendedName>
        <fullName evidence="2">Type II secretion system protein H</fullName>
    </recommendedName>
    <alternativeName>
        <fullName evidence="10">General secretion pathway protein H</fullName>
    </alternativeName>
</protein>
<evidence type="ECO:0000256" key="6">
    <source>
        <dbReference type="ARBA" id="ARBA00022692"/>
    </source>
</evidence>
<keyword evidence="3" id="KW-1003">Cell membrane</keyword>
<name>A0ABS3KC09_9PROT</name>
<keyword evidence="7" id="KW-1133">Transmembrane helix</keyword>
<evidence type="ECO:0000256" key="4">
    <source>
        <dbReference type="ARBA" id="ARBA00022481"/>
    </source>
</evidence>
<comment type="caution">
    <text evidence="12">The sequence shown here is derived from an EMBL/GenBank/DDBJ whole genome shotgun (WGS) entry which is preliminary data.</text>
</comment>
<dbReference type="InterPro" id="IPR022346">
    <property type="entry name" value="T2SS_GspH"/>
</dbReference>
<dbReference type="NCBIfam" id="TIGR02532">
    <property type="entry name" value="IV_pilin_GFxxxE"/>
    <property type="match status" value="1"/>
</dbReference>
<dbReference type="Proteomes" id="UP001518990">
    <property type="component" value="Unassembled WGS sequence"/>
</dbReference>
<comment type="similarity">
    <text evidence="9">Belongs to the GSP H family.</text>
</comment>
<keyword evidence="4" id="KW-0488">Methylation</keyword>
<dbReference type="Pfam" id="PF12019">
    <property type="entry name" value="GspH"/>
    <property type="match status" value="1"/>
</dbReference>
<dbReference type="EMBL" id="JACTNF010000009">
    <property type="protein sequence ID" value="MBO1075014.1"/>
    <property type="molecule type" value="Genomic_DNA"/>
</dbReference>
<evidence type="ECO:0000256" key="8">
    <source>
        <dbReference type="ARBA" id="ARBA00023136"/>
    </source>
</evidence>
<dbReference type="InterPro" id="IPR012902">
    <property type="entry name" value="N_methyl_site"/>
</dbReference>
<proteinExistence type="inferred from homology"/>
<sequence length="144" mass="15214">MHRPGFTLMEVLVVLLILGLAAMAVPRLWGAGQSGLLRAAANDAAAMLREARAEARRTGRDTRVVFDTALGTYRAARGGRTGRLPSGAVLAVEGVATEADEAGRVAIRFDGEGGSTGGRLRVAQGRSVYLVEVDWMTGHVRTAR</sequence>
<evidence type="ECO:0000256" key="10">
    <source>
        <dbReference type="ARBA" id="ARBA00030775"/>
    </source>
</evidence>
<feature type="domain" description="General secretion pathway GspH" evidence="11">
    <location>
        <begin position="40"/>
        <end position="135"/>
    </location>
</feature>
<dbReference type="Pfam" id="PF07963">
    <property type="entry name" value="N_methyl"/>
    <property type="match status" value="1"/>
</dbReference>
<keyword evidence="6" id="KW-0812">Transmembrane</keyword>